<dbReference type="InterPro" id="IPR011146">
    <property type="entry name" value="HIT-like"/>
</dbReference>
<evidence type="ECO:0000313" key="3">
    <source>
        <dbReference type="EMBL" id="GAA2445145.1"/>
    </source>
</evidence>
<protein>
    <recommendedName>
        <fullName evidence="2">HIT domain-containing protein</fullName>
    </recommendedName>
</protein>
<dbReference type="SUPFAM" id="SSF54197">
    <property type="entry name" value="HIT-like"/>
    <property type="match status" value="1"/>
</dbReference>
<evidence type="ECO:0000256" key="1">
    <source>
        <dbReference type="PROSITE-ProRule" id="PRU00464"/>
    </source>
</evidence>
<dbReference type="EMBL" id="BAAARW010000028">
    <property type="protein sequence ID" value="GAA2445145.1"/>
    <property type="molecule type" value="Genomic_DNA"/>
</dbReference>
<dbReference type="PROSITE" id="PS51084">
    <property type="entry name" value="HIT_2"/>
    <property type="match status" value="1"/>
</dbReference>
<reference evidence="3 4" key="1">
    <citation type="journal article" date="2019" name="Int. J. Syst. Evol. Microbiol.">
        <title>The Global Catalogue of Microorganisms (GCM) 10K type strain sequencing project: providing services to taxonomists for standard genome sequencing and annotation.</title>
        <authorList>
            <consortium name="The Broad Institute Genomics Platform"/>
            <consortium name="The Broad Institute Genome Sequencing Center for Infectious Disease"/>
            <person name="Wu L."/>
            <person name="Ma J."/>
        </authorList>
    </citation>
    <scope>NUCLEOTIDE SEQUENCE [LARGE SCALE GENOMIC DNA]</scope>
    <source>
        <strain evidence="3 4">JCM 3325</strain>
    </source>
</reference>
<dbReference type="Gene3D" id="3.30.428.10">
    <property type="entry name" value="HIT-like"/>
    <property type="match status" value="1"/>
</dbReference>
<evidence type="ECO:0000259" key="2">
    <source>
        <dbReference type="PROSITE" id="PS51084"/>
    </source>
</evidence>
<comment type="caution">
    <text evidence="3">The sequence shown here is derived from an EMBL/GenBank/DDBJ whole genome shotgun (WGS) entry which is preliminary data.</text>
</comment>
<feature type="short sequence motif" description="Histidine triad motif" evidence="1">
    <location>
        <begin position="122"/>
        <end position="126"/>
    </location>
</feature>
<dbReference type="Proteomes" id="UP001501231">
    <property type="component" value="Unassembled WGS sequence"/>
</dbReference>
<gene>
    <name evidence="3" type="ORF">GCM10010191_72400</name>
</gene>
<feature type="domain" description="HIT" evidence="2">
    <location>
        <begin position="27"/>
        <end position="137"/>
    </location>
</feature>
<dbReference type="RefSeq" id="WP_344595208.1">
    <property type="nucleotide sequence ID" value="NZ_BAAARW010000028.1"/>
</dbReference>
<evidence type="ECO:0000313" key="4">
    <source>
        <dbReference type="Proteomes" id="UP001501231"/>
    </source>
</evidence>
<proteinExistence type="predicted"/>
<accession>A0ABN3JZM6</accession>
<sequence length="250" mass="27680">MATRPAGDGPREDVGQDCAFCPPWRFRFNAMADLPGEPAVLAADEDFFLMPDLAPLVEGHVLLVTSRHVQCAGAFGKGMWARAWQWRHRVARLHRLAYGSDDVLMFEHGPGSPQGGGACIDHAHWHLMPRGDGQGVRGVLEEDGRAGEAATRDAVHRHFLAGRSYLLVDELGKATVHPGEGVQSQYMRWAAKLTLEPEADGLPWRWQESFGLPDSRTRFLRTLGGLRAAVAVDDLRRPARQRAERLASHQ</sequence>
<keyword evidence="4" id="KW-1185">Reference proteome</keyword>
<dbReference type="InterPro" id="IPR036265">
    <property type="entry name" value="HIT-like_sf"/>
</dbReference>
<name>A0ABN3JZM6_9ACTN</name>
<organism evidence="3 4">
    <name type="scientific">Actinomadura vinacea</name>
    <dbReference type="NCBI Taxonomy" id="115336"/>
    <lineage>
        <taxon>Bacteria</taxon>
        <taxon>Bacillati</taxon>
        <taxon>Actinomycetota</taxon>
        <taxon>Actinomycetes</taxon>
        <taxon>Streptosporangiales</taxon>
        <taxon>Thermomonosporaceae</taxon>
        <taxon>Actinomadura</taxon>
    </lineage>
</organism>